<evidence type="ECO:0000313" key="4">
    <source>
        <dbReference type="RefSeq" id="XP_010937345.1"/>
    </source>
</evidence>
<dbReference type="KEGG" id="egu:105056734"/>
<sequence>MRPGNALSLLLAACVPLLSLASPTAVPAGAGSQPNHRLLPPVDPRIVPLCSQTHTPDICVSAARSYAHEYPVIDATNLFNILVRALRDRIQIDTAKTLAMTKTQKKLDKMVRAGIDSCLRSYEDALDYTGEGIEAFITRDLGTFETRFSMVIGVFSGCNDEFMDIPNPLEAQNNRLMNMAGNCIRIGKMTFKE</sequence>
<dbReference type="InParanoid" id="A0A6I9SCW9"/>
<protein>
    <submittedName>
        <fullName evidence="4">Uncharacterized protein LOC105056734</fullName>
    </submittedName>
</protein>
<dbReference type="Gene3D" id="1.20.140.40">
    <property type="entry name" value="Invertase/pectin methylesterase inhibitor family protein"/>
    <property type="match status" value="1"/>
</dbReference>
<dbReference type="RefSeq" id="XP_010937345.1">
    <property type="nucleotide sequence ID" value="XM_010939043.2"/>
</dbReference>
<evidence type="ECO:0000256" key="1">
    <source>
        <dbReference type="SAM" id="SignalP"/>
    </source>
</evidence>
<dbReference type="FunCoup" id="A0A6I9SCW9">
    <property type="interactions" value="16"/>
</dbReference>
<dbReference type="InterPro" id="IPR035513">
    <property type="entry name" value="Invertase/methylesterase_inhib"/>
</dbReference>
<feature type="signal peptide" evidence="1">
    <location>
        <begin position="1"/>
        <end position="21"/>
    </location>
</feature>
<dbReference type="CDD" id="cd15800">
    <property type="entry name" value="PMEI-like_2"/>
    <property type="match status" value="1"/>
</dbReference>
<name>A0A6I9SCW9_ELAGV</name>
<gene>
    <name evidence="4" type="primary">LOC105056734</name>
</gene>
<feature type="domain" description="Pectinesterase inhibitor" evidence="2">
    <location>
        <begin position="41"/>
        <end position="186"/>
    </location>
</feature>
<dbReference type="AlphaFoldDB" id="A0A6I9SCW9"/>
<dbReference type="InterPro" id="IPR006501">
    <property type="entry name" value="Pectinesterase_inhib_dom"/>
</dbReference>
<dbReference type="SMART" id="SM00856">
    <property type="entry name" value="PMEI"/>
    <property type="match status" value="1"/>
</dbReference>
<accession>A0A6I9SCW9</accession>
<proteinExistence type="predicted"/>
<dbReference type="OrthoDB" id="763938at2759"/>
<evidence type="ECO:0000259" key="2">
    <source>
        <dbReference type="SMART" id="SM00856"/>
    </source>
</evidence>
<dbReference type="Proteomes" id="UP000504607">
    <property type="component" value="Chromosome 13"/>
</dbReference>
<reference evidence="4" key="1">
    <citation type="submission" date="2025-08" db="UniProtKB">
        <authorList>
            <consortium name="RefSeq"/>
        </authorList>
    </citation>
    <scope>IDENTIFICATION</scope>
</reference>
<keyword evidence="1" id="KW-0732">Signal</keyword>
<dbReference type="NCBIfam" id="TIGR01614">
    <property type="entry name" value="PME_inhib"/>
    <property type="match status" value="1"/>
</dbReference>
<evidence type="ECO:0000313" key="3">
    <source>
        <dbReference type="Proteomes" id="UP000504607"/>
    </source>
</evidence>
<keyword evidence="3" id="KW-1185">Reference proteome</keyword>
<dbReference type="SUPFAM" id="SSF101148">
    <property type="entry name" value="Plant invertase/pectin methylesterase inhibitor"/>
    <property type="match status" value="1"/>
</dbReference>
<dbReference type="Pfam" id="PF04043">
    <property type="entry name" value="PMEI"/>
    <property type="match status" value="1"/>
</dbReference>
<feature type="chain" id="PRO_5026722925" evidence="1">
    <location>
        <begin position="22"/>
        <end position="193"/>
    </location>
</feature>
<organism evidence="3 4">
    <name type="scientific">Elaeis guineensis var. tenera</name>
    <name type="common">Oil palm</name>
    <dbReference type="NCBI Taxonomy" id="51953"/>
    <lineage>
        <taxon>Eukaryota</taxon>
        <taxon>Viridiplantae</taxon>
        <taxon>Streptophyta</taxon>
        <taxon>Embryophyta</taxon>
        <taxon>Tracheophyta</taxon>
        <taxon>Spermatophyta</taxon>
        <taxon>Magnoliopsida</taxon>
        <taxon>Liliopsida</taxon>
        <taxon>Arecaceae</taxon>
        <taxon>Arecoideae</taxon>
        <taxon>Cocoseae</taxon>
        <taxon>Elaeidinae</taxon>
        <taxon>Elaeis</taxon>
    </lineage>
</organism>
<dbReference type="GO" id="GO:0004857">
    <property type="term" value="F:enzyme inhibitor activity"/>
    <property type="evidence" value="ECO:0007669"/>
    <property type="project" value="InterPro"/>
</dbReference>
<dbReference type="GeneID" id="105056734"/>